<evidence type="ECO:0000313" key="1">
    <source>
        <dbReference type="EMBL" id="ACR36361.1"/>
    </source>
</evidence>
<dbReference type="AlphaFoldDB" id="C4J5B1"/>
<protein>
    <submittedName>
        <fullName evidence="1">Uncharacterized protein</fullName>
    </submittedName>
</protein>
<reference evidence="1" key="1">
    <citation type="journal article" date="2009" name="PLoS Genet.">
        <title>Sequencing, mapping, and analysis of 27,455 maize full-length cDNAs.</title>
        <authorList>
            <person name="Soderlund C."/>
            <person name="Descour A."/>
            <person name="Kudrna D."/>
            <person name="Bomhoff M."/>
            <person name="Boyd L."/>
            <person name="Currie J."/>
            <person name="Angelova A."/>
            <person name="Collura K."/>
            <person name="Wissotski M."/>
            <person name="Ashley E."/>
            <person name="Morrow D."/>
            <person name="Fernandes J."/>
            <person name="Walbot V."/>
            <person name="Yu Y."/>
        </authorList>
    </citation>
    <scope>NUCLEOTIDE SEQUENCE</scope>
    <source>
        <strain evidence="1">B73</strain>
    </source>
</reference>
<proteinExistence type="evidence at transcript level"/>
<dbReference type="EMBL" id="BT086008">
    <property type="protein sequence ID" value="ACR36361.1"/>
    <property type="molecule type" value="mRNA"/>
</dbReference>
<organism evidence="1">
    <name type="scientific">Zea mays</name>
    <name type="common">Maize</name>
    <dbReference type="NCBI Taxonomy" id="4577"/>
    <lineage>
        <taxon>Eukaryota</taxon>
        <taxon>Viridiplantae</taxon>
        <taxon>Streptophyta</taxon>
        <taxon>Embryophyta</taxon>
        <taxon>Tracheophyta</taxon>
        <taxon>Spermatophyta</taxon>
        <taxon>Magnoliopsida</taxon>
        <taxon>Liliopsida</taxon>
        <taxon>Poales</taxon>
        <taxon>Poaceae</taxon>
        <taxon>PACMAD clade</taxon>
        <taxon>Panicoideae</taxon>
        <taxon>Andropogonodae</taxon>
        <taxon>Andropogoneae</taxon>
        <taxon>Tripsacinae</taxon>
        <taxon>Zea</taxon>
    </lineage>
</organism>
<name>C4J5B1_MAIZE</name>
<accession>C4J5B1</accession>
<reference evidence="1" key="2">
    <citation type="submission" date="2012-06" db="EMBL/GenBank/DDBJ databases">
        <authorList>
            <person name="Yu Y."/>
            <person name="Currie J."/>
            <person name="Lomeli R."/>
            <person name="Angelova A."/>
            <person name="Collura K."/>
            <person name="Wissotski M."/>
            <person name="Campos D."/>
            <person name="Kudrna D."/>
            <person name="Golser W."/>
            <person name="Ashely E."/>
            <person name="Descour A."/>
            <person name="Fernandes J."/>
            <person name="Soderlund C."/>
            <person name="Walbot V."/>
        </authorList>
    </citation>
    <scope>NUCLEOTIDE SEQUENCE</scope>
    <source>
        <strain evidence="1">B73</strain>
    </source>
</reference>
<sequence>MAKHTCTGEPRANPAARVRDCHALAISTSNALHRCPACSRNRAFRCSMYSVEMSMARYCSRSSVGTGSAPTAAPGGFGIASRPQAGATRGAACPRAMSPTAAMNWAAPGPSATAWLNRNPTTNPPHANCVTWTRRMSESSGRRSDSG</sequence>